<dbReference type="Proteomes" id="UP000236291">
    <property type="component" value="Unassembled WGS sequence"/>
</dbReference>
<dbReference type="AlphaFoldDB" id="A0A2K3LLD2"/>
<evidence type="ECO:0000313" key="1">
    <source>
        <dbReference type="EMBL" id="PNX79336.1"/>
    </source>
</evidence>
<reference evidence="1 3" key="2">
    <citation type="journal article" date="2017" name="Front. Plant Sci.">
        <title>Gene Classification and Mining of Molecular Markers Useful in Red Clover (Trifolium pratense) Breeding.</title>
        <authorList>
            <person name="Istvanek J."/>
            <person name="Dluhosova J."/>
            <person name="Dluhos P."/>
            <person name="Patkova L."/>
            <person name="Nedelnik J."/>
            <person name="Repkova J."/>
        </authorList>
    </citation>
    <scope>NUCLEOTIDE SEQUENCE [LARGE SCALE GENOMIC DNA]</scope>
    <source>
        <strain evidence="3">cv. Tatra</strain>
        <tissue evidence="1">Young leaves</tissue>
    </source>
</reference>
<comment type="caution">
    <text evidence="1">The sequence shown here is derived from an EMBL/GenBank/DDBJ whole genome shotgun (WGS) entry which is preliminary data.</text>
</comment>
<evidence type="ECO:0000313" key="2">
    <source>
        <dbReference type="EMBL" id="PNX89395.1"/>
    </source>
</evidence>
<dbReference type="EMBL" id="ASHM01059659">
    <property type="protein sequence ID" value="PNX89395.1"/>
    <property type="molecule type" value="Genomic_DNA"/>
</dbReference>
<evidence type="ECO:0000313" key="3">
    <source>
        <dbReference type="Proteomes" id="UP000236291"/>
    </source>
</evidence>
<organism evidence="1 3">
    <name type="scientific">Trifolium pratense</name>
    <name type="common">Red clover</name>
    <dbReference type="NCBI Taxonomy" id="57577"/>
    <lineage>
        <taxon>Eukaryota</taxon>
        <taxon>Viridiplantae</taxon>
        <taxon>Streptophyta</taxon>
        <taxon>Embryophyta</taxon>
        <taxon>Tracheophyta</taxon>
        <taxon>Spermatophyta</taxon>
        <taxon>Magnoliopsida</taxon>
        <taxon>eudicotyledons</taxon>
        <taxon>Gunneridae</taxon>
        <taxon>Pentapetalae</taxon>
        <taxon>rosids</taxon>
        <taxon>fabids</taxon>
        <taxon>Fabales</taxon>
        <taxon>Fabaceae</taxon>
        <taxon>Papilionoideae</taxon>
        <taxon>50 kb inversion clade</taxon>
        <taxon>NPAAA clade</taxon>
        <taxon>Hologalegina</taxon>
        <taxon>IRL clade</taxon>
        <taxon>Trifolieae</taxon>
        <taxon>Trifolium</taxon>
    </lineage>
</organism>
<protein>
    <submittedName>
        <fullName evidence="1">Uncharacterized protein</fullName>
    </submittedName>
</protein>
<name>A0A2K3LLD2_TRIPR</name>
<accession>A0A2K3LLD2</accession>
<proteinExistence type="predicted"/>
<gene>
    <name evidence="1" type="ORF">L195_g035320</name>
    <name evidence="2" type="ORF">L195_g045514</name>
</gene>
<sequence length="39" mass="4264">MPIDQGNGYYGQNSGIVPLIIRLPFEVKLDKEEAGENAS</sequence>
<reference evidence="1 3" key="1">
    <citation type="journal article" date="2014" name="Am. J. Bot.">
        <title>Genome assembly and annotation for red clover (Trifolium pratense; Fabaceae).</title>
        <authorList>
            <person name="Istvanek J."/>
            <person name="Jaros M."/>
            <person name="Krenek A."/>
            <person name="Repkova J."/>
        </authorList>
    </citation>
    <scope>NUCLEOTIDE SEQUENCE [LARGE SCALE GENOMIC DNA]</scope>
    <source>
        <strain evidence="3">cv. Tatra</strain>
        <tissue evidence="1">Young leaves</tissue>
    </source>
</reference>
<dbReference type="EMBL" id="ASHM01035763">
    <property type="protein sequence ID" value="PNX79336.1"/>
    <property type="molecule type" value="Genomic_DNA"/>
</dbReference>